<dbReference type="Proteomes" id="UP001172687">
    <property type="component" value="Unassembled WGS sequence"/>
</dbReference>
<reference evidence="1" key="1">
    <citation type="submission" date="2023-07" db="EMBL/GenBank/DDBJ databases">
        <title>Degradation of tert-butanol by M. austroafricanum TBA100.</title>
        <authorList>
            <person name="Helbich S."/>
            <person name="Vainshtein Y."/>
        </authorList>
    </citation>
    <scope>NUCLEOTIDE SEQUENCE</scope>
    <source>
        <strain evidence="1">TBA100</strain>
    </source>
</reference>
<comment type="caution">
    <text evidence="1">The sequence shown here is derived from an EMBL/GenBank/DDBJ whole genome shotgun (WGS) entry which is preliminary data.</text>
</comment>
<protein>
    <submittedName>
        <fullName evidence="1">Phosphotransferase</fullName>
    </submittedName>
</protein>
<dbReference type="EMBL" id="JAUHTC010000101">
    <property type="protein sequence ID" value="MDN4522819.1"/>
    <property type="molecule type" value="Genomic_DNA"/>
</dbReference>
<name>A0ABT8HQ05_MYCAO</name>
<evidence type="ECO:0000313" key="2">
    <source>
        <dbReference type="Proteomes" id="UP001172687"/>
    </source>
</evidence>
<proteinExistence type="predicted"/>
<organism evidence="1 2">
    <name type="scientific">Mycolicibacterium austroafricanum</name>
    <name type="common">Mycobacterium austroafricanum</name>
    <dbReference type="NCBI Taxonomy" id="39687"/>
    <lineage>
        <taxon>Bacteria</taxon>
        <taxon>Bacillati</taxon>
        <taxon>Actinomycetota</taxon>
        <taxon>Actinomycetes</taxon>
        <taxon>Mycobacteriales</taxon>
        <taxon>Mycobacteriaceae</taxon>
        <taxon>Mycolicibacterium</taxon>
    </lineage>
</organism>
<dbReference type="RefSeq" id="WP_208674431.1">
    <property type="nucleotide sequence ID" value="NZ_CP070380.1"/>
</dbReference>
<dbReference type="SUPFAM" id="SSF56112">
    <property type="entry name" value="Protein kinase-like (PK-like)"/>
    <property type="match status" value="1"/>
</dbReference>
<dbReference type="InterPro" id="IPR011009">
    <property type="entry name" value="Kinase-like_dom_sf"/>
</dbReference>
<keyword evidence="2" id="KW-1185">Reference proteome</keyword>
<accession>A0ABT8HQ05</accession>
<sequence length="306" mass="33710">MTPEELAARTRRAVEAAVRAGRDLGLNVDHGAVLHDVFSVVVHLRPEPVVARIPVVLTGSTQPDRQTARQQRELDVVAWLDTQGVPVVRPSPLVPRVPVRRDGFSMTFWELADVADDHQPYQGVEMSYSAELHQALAGYPGKLPFLAPFNDGLPDLLARLQTVDVLTPTEIDRARADFDKLQQLLADRAAFESAFPGIPVQPLQGDGPSHNVIRTTSGIRFADFEDVTSGPVEWDLALLGPDAVAEYDHAAHERGLRRTDPTVRRLMDHARRLQFVGCLTLVPQLPVLADGLAEVLADWRSTPAFE</sequence>
<gene>
    <name evidence="1" type="ORF">QYF68_34085</name>
</gene>
<evidence type="ECO:0000313" key="1">
    <source>
        <dbReference type="EMBL" id="MDN4522819.1"/>
    </source>
</evidence>